<proteinExistence type="predicted"/>
<reference evidence="2 3" key="1">
    <citation type="submission" date="2013-01" db="EMBL/GenBank/DDBJ databases">
        <title>The Genome Sequence of Clostridium clostridioforme 90A8.</title>
        <authorList>
            <consortium name="The Broad Institute Genome Sequencing Platform"/>
            <person name="Earl A."/>
            <person name="Ward D."/>
            <person name="Feldgarden M."/>
            <person name="Gevers D."/>
            <person name="Courvalin P."/>
            <person name="Lambert T."/>
            <person name="Walker B."/>
            <person name="Young S.K."/>
            <person name="Zeng Q."/>
            <person name="Gargeya S."/>
            <person name="Fitzgerald M."/>
            <person name="Haas B."/>
            <person name="Abouelleil A."/>
            <person name="Alvarado L."/>
            <person name="Arachchi H.M."/>
            <person name="Berlin A.M."/>
            <person name="Chapman S.B."/>
            <person name="Dewar J."/>
            <person name="Goldberg J."/>
            <person name="Griggs A."/>
            <person name="Gujja S."/>
            <person name="Hansen M."/>
            <person name="Howarth C."/>
            <person name="Imamovic A."/>
            <person name="Larimer J."/>
            <person name="McCowan C."/>
            <person name="Murphy C."/>
            <person name="Neiman D."/>
            <person name="Pearson M."/>
            <person name="Priest M."/>
            <person name="Roberts A."/>
            <person name="Saif S."/>
            <person name="Shea T."/>
            <person name="Sisk P."/>
            <person name="Sykes S."/>
            <person name="Wortman J."/>
            <person name="Nusbaum C."/>
            <person name="Birren B."/>
        </authorList>
    </citation>
    <scope>NUCLEOTIDE SEQUENCE [LARGE SCALE GENOMIC DNA]</scope>
    <source>
        <strain evidence="2 3">90A8</strain>
    </source>
</reference>
<evidence type="ECO:0000313" key="2">
    <source>
        <dbReference type="EMBL" id="ENZ12504.1"/>
    </source>
</evidence>
<dbReference type="EMBL" id="AGYR01000038">
    <property type="protein sequence ID" value="ENZ12504.1"/>
    <property type="molecule type" value="Genomic_DNA"/>
</dbReference>
<dbReference type="PATRIC" id="fig|999408.3.peg.3650"/>
<comment type="caution">
    <text evidence="2">The sequence shown here is derived from an EMBL/GenBank/DDBJ whole genome shotgun (WGS) entry which is preliminary data.</text>
</comment>
<accession>A0A0E2H8S8</accession>
<feature type="signal peptide" evidence="1">
    <location>
        <begin position="1"/>
        <end position="28"/>
    </location>
</feature>
<evidence type="ECO:0000313" key="3">
    <source>
        <dbReference type="Proteomes" id="UP000013085"/>
    </source>
</evidence>
<dbReference type="Pfam" id="PF19546">
    <property type="entry name" value="DUF6070"/>
    <property type="match status" value="1"/>
</dbReference>
<sequence length="413" mass="47716">MLLKKTAWFWKSGLAAISFMLIVSVSGCSDTPQEETAVVETISEVQLPGQKDEEETEKMIECCLELYEKAAEENKIADLEMIRSIVNRFGENGYPAVDSRNQIDMTEAEQVEWFCEMVDTQEEAEITIIEVSYLGGFVKYDLETKDGNVDVVRSYYKYENGNMKREVTGSYQAEYWNYTEDGYLMFSGVWFSEELYVLTLSGAEEHTALRVQPLDETYRELSRKYLLPIGFEQNNMFIVDWSEDDFGDLNFYDMYDLLYPKVNGTYTPYVADDNLGVGAVYRIPKDDFESVIMAYFNIDSETLQSKTIYYAEDETYEYKPRGFEEVEYPEYPYSEVVGFTKNSDGTLTLTANVVFPYAGDSKVFAHEVVVRPLENGGVQYVSNRIIPSEDNYRETWHTPRLTAEEWEEIYGGE</sequence>
<protein>
    <recommendedName>
        <fullName evidence="4">Lipoprotein</fullName>
    </recommendedName>
</protein>
<dbReference type="RefSeq" id="WP_002593567.1">
    <property type="nucleotide sequence ID" value="NZ_KB850979.1"/>
</dbReference>
<dbReference type="AlphaFoldDB" id="A0A0E2H8S8"/>
<feature type="chain" id="PRO_5039256903" description="Lipoprotein" evidence="1">
    <location>
        <begin position="29"/>
        <end position="413"/>
    </location>
</feature>
<dbReference type="HOGENOM" id="CLU_049011_0_0_9"/>
<gene>
    <name evidence="2" type="ORF">HMPREF1090_03375</name>
</gene>
<dbReference type="InterPro" id="IPR045714">
    <property type="entry name" value="DUF6070"/>
</dbReference>
<evidence type="ECO:0000256" key="1">
    <source>
        <dbReference type="SAM" id="SignalP"/>
    </source>
</evidence>
<organism evidence="2 3">
    <name type="scientific">[Clostridium] clostridioforme 90A8</name>
    <dbReference type="NCBI Taxonomy" id="999408"/>
    <lineage>
        <taxon>Bacteria</taxon>
        <taxon>Bacillati</taxon>
        <taxon>Bacillota</taxon>
        <taxon>Clostridia</taxon>
        <taxon>Lachnospirales</taxon>
        <taxon>Lachnospiraceae</taxon>
        <taxon>Enterocloster</taxon>
    </lineage>
</organism>
<dbReference type="PROSITE" id="PS51257">
    <property type="entry name" value="PROKAR_LIPOPROTEIN"/>
    <property type="match status" value="1"/>
</dbReference>
<keyword evidence="1" id="KW-0732">Signal</keyword>
<evidence type="ECO:0008006" key="4">
    <source>
        <dbReference type="Google" id="ProtNLM"/>
    </source>
</evidence>
<name>A0A0E2H8S8_9FIRM</name>
<dbReference type="Proteomes" id="UP000013085">
    <property type="component" value="Unassembled WGS sequence"/>
</dbReference>